<protein>
    <recommendedName>
        <fullName evidence="3">Ankyrin repeat-containing domain protein</fullName>
    </recommendedName>
</protein>
<evidence type="ECO:0000313" key="1">
    <source>
        <dbReference type="EMBL" id="ORZ38508.1"/>
    </source>
</evidence>
<evidence type="ECO:0000313" key="2">
    <source>
        <dbReference type="Proteomes" id="UP000193411"/>
    </source>
</evidence>
<sequence>MDHALSLPVELAEPILVAVIRHFTLPAADGSSCVVCPALNTLSRTLVPDVPRAALIKLWWYSLDDIPPCSTSWLLPMLLDLEQHYDRPLMYSVKGLGNAARRGDFATMDAWFESGLLDGLASTDGDETDSTSLCIARHDGTEGEYILQVLDWWLERGLPWGDKEAIESDLVIASSSSSVSEDVCIQALDWWRARQEVMVTAAPTAALVAASRAGYVRVLEWWWTHFESSIECTYEALDAAVEGGGHLHVLEWWAGKFPLDRPLRDNGKKLQASVLKRMANLASKHGHVHILQWWFHSVAGLSKAYSKRTESAIDHAAAQGHIAVLDFWLVCSTHSNEHRRISFQYKHALDWACAAGQIQVLDWFAAHCDVAGLQSSNPCPLQRWPDGDSCSITIECLEWRQRHKIPTRFSVQGMATMSRQGRLDVLEWISSNKVGYDSGYLPLVEASQSGHVSVLEWWLNELGIEQVHKLASMSSQVTVTGHLSVLQWLADKQVNLTQLGLNGSPFMRDPQLVVWAIDCAGANPDVVVRECIDLCAANGDYEAMDWCLRTYPTAARQALNLTRLRYRLDKVQFGLLEFLVEHGFLPVVKMSYEHALLADSIDQEQLSSLIEGSGTNLALLDWIHKHYQLDATDRSHVFALTPADVESAKQYGDLGLLRWLKRRKIEIRELGVDGDYFGSDFGVGDW</sequence>
<comment type="caution">
    <text evidence="1">The sequence shown here is derived from an EMBL/GenBank/DDBJ whole genome shotgun (WGS) entry which is preliminary data.</text>
</comment>
<dbReference type="InterPro" id="IPR052050">
    <property type="entry name" value="SecEffector_AnkRepeat"/>
</dbReference>
<dbReference type="SUPFAM" id="SSF48403">
    <property type="entry name" value="Ankyrin repeat"/>
    <property type="match status" value="1"/>
</dbReference>
<dbReference type="PANTHER" id="PTHR46586">
    <property type="entry name" value="ANKYRIN REPEAT-CONTAINING PROTEIN"/>
    <property type="match status" value="1"/>
</dbReference>
<name>A0A1Y2HV74_9FUNG</name>
<dbReference type="Proteomes" id="UP000193411">
    <property type="component" value="Unassembled WGS sequence"/>
</dbReference>
<keyword evidence="2" id="KW-1185">Reference proteome</keyword>
<accession>A0A1Y2HV74</accession>
<dbReference type="InterPro" id="IPR036770">
    <property type="entry name" value="Ankyrin_rpt-contain_sf"/>
</dbReference>
<gene>
    <name evidence="1" type="ORF">BCR44DRAFT_37582</name>
</gene>
<dbReference type="Gene3D" id="1.25.40.20">
    <property type="entry name" value="Ankyrin repeat-containing domain"/>
    <property type="match status" value="1"/>
</dbReference>
<evidence type="ECO:0008006" key="3">
    <source>
        <dbReference type="Google" id="ProtNLM"/>
    </source>
</evidence>
<dbReference type="EMBL" id="MCFL01000008">
    <property type="protein sequence ID" value="ORZ38508.1"/>
    <property type="molecule type" value="Genomic_DNA"/>
</dbReference>
<dbReference type="OrthoDB" id="60283at2759"/>
<reference evidence="1 2" key="1">
    <citation type="submission" date="2016-07" db="EMBL/GenBank/DDBJ databases">
        <title>Pervasive Adenine N6-methylation of Active Genes in Fungi.</title>
        <authorList>
            <consortium name="DOE Joint Genome Institute"/>
            <person name="Mondo S.J."/>
            <person name="Dannebaum R.O."/>
            <person name="Kuo R.C."/>
            <person name="Labutti K."/>
            <person name="Haridas S."/>
            <person name="Kuo A."/>
            <person name="Salamov A."/>
            <person name="Ahrendt S.R."/>
            <person name="Lipzen A."/>
            <person name="Sullivan W."/>
            <person name="Andreopoulos W.B."/>
            <person name="Clum A."/>
            <person name="Lindquist E."/>
            <person name="Daum C."/>
            <person name="Ramamoorthy G.K."/>
            <person name="Gryganskyi A."/>
            <person name="Culley D."/>
            <person name="Magnuson J.K."/>
            <person name="James T.Y."/>
            <person name="O'Malley M.A."/>
            <person name="Stajich J.E."/>
            <person name="Spatafora J.W."/>
            <person name="Visel A."/>
            <person name="Grigoriev I.V."/>
        </authorList>
    </citation>
    <scope>NUCLEOTIDE SEQUENCE [LARGE SCALE GENOMIC DNA]</scope>
    <source>
        <strain evidence="1 2">PL171</strain>
    </source>
</reference>
<dbReference type="STRING" id="765915.A0A1Y2HV74"/>
<dbReference type="AlphaFoldDB" id="A0A1Y2HV74"/>
<dbReference type="PANTHER" id="PTHR46586:SF3">
    <property type="entry name" value="ANKYRIN REPEAT-CONTAINING PROTEIN"/>
    <property type="match status" value="1"/>
</dbReference>
<proteinExistence type="predicted"/>
<organism evidence="1 2">
    <name type="scientific">Catenaria anguillulae PL171</name>
    <dbReference type="NCBI Taxonomy" id="765915"/>
    <lineage>
        <taxon>Eukaryota</taxon>
        <taxon>Fungi</taxon>
        <taxon>Fungi incertae sedis</taxon>
        <taxon>Blastocladiomycota</taxon>
        <taxon>Blastocladiomycetes</taxon>
        <taxon>Blastocladiales</taxon>
        <taxon>Catenariaceae</taxon>
        <taxon>Catenaria</taxon>
    </lineage>
</organism>